<evidence type="ECO:0000313" key="2">
    <source>
        <dbReference type="WBParaSite" id="Smp_348240.1"/>
    </source>
</evidence>
<organism evidence="1 2">
    <name type="scientific">Schistosoma mansoni</name>
    <name type="common">Blood fluke</name>
    <dbReference type="NCBI Taxonomy" id="6183"/>
    <lineage>
        <taxon>Eukaryota</taxon>
        <taxon>Metazoa</taxon>
        <taxon>Spiralia</taxon>
        <taxon>Lophotrochozoa</taxon>
        <taxon>Platyhelminthes</taxon>
        <taxon>Trematoda</taxon>
        <taxon>Digenea</taxon>
        <taxon>Strigeidida</taxon>
        <taxon>Schistosomatoidea</taxon>
        <taxon>Schistosomatidae</taxon>
        <taxon>Schistosoma</taxon>
    </lineage>
</organism>
<sequence length="44" mass="5194">MCPRAPKTMHFVLSHVCRKDEPWLKLIKRLLAIHILIIVYHGDT</sequence>
<name>A0A913KWJ7_SCHMA</name>
<dbReference type="WBParaSite" id="Smp_348240.1">
    <property type="protein sequence ID" value="Smp_348240.1"/>
    <property type="gene ID" value="Smp_348240"/>
</dbReference>
<dbReference type="Proteomes" id="UP000008854">
    <property type="component" value="Unassembled WGS sequence"/>
</dbReference>
<proteinExistence type="predicted"/>
<dbReference type="AlphaFoldDB" id="A0A913KWJ7"/>
<keyword evidence="1" id="KW-1185">Reference proteome</keyword>
<protein>
    <submittedName>
        <fullName evidence="2">Uncharacterized protein</fullName>
    </submittedName>
</protein>
<accession>A0A913KWJ7</accession>
<reference evidence="2" key="2">
    <citation type="submission" date="2022-10" db="UniProtKB">
        <authorList>
            <consortium name="WormBaseParasite"/>
        </authorList>
    </citation>
    <scope>IDENTIFICATION</scope>
    <source>
        <strain evidence="2">Puerto Rican</strain>
    </source>
</reference>
<evidence type="ECO:0000313" key="1">
    <source>
        <dbReference type="Proteomes" id="UP000008854"/>
    </source>
</evidence>
<reference evidence="1" key="1">
    <citation type="journal article" date="2012" name="PLoS Negl. Trop. Dis.">
        <title>A systematically improved high quality genome and transcriptome of the human blood fluke Schistosoma mansoni.</title>
        <authorList>
            <person name="Protasio A.V."/>
            <person name="Tsai I.J."/>
            <person name="Babbage A."/>
            <person name="Nichol S."/>
            <person name="Hunt M."/>
            <person name="Aslett M.A."/>
            <person name="De Silva N."/>
            <person name="Velarde G.S."/>
            <person name="Anderson T.J."/>
            <person name="Clark R.C."/>
            <person name="Davidson C."/>
            <person name="Dillon G.P."/>
            <person name="Holroyd N.E."/>
            <person name="LoVerde P.T."/>
            <person name="Lloyd C."/>
            <person name="McQuillan J."/>
            <person name="Oliveira G."/>
            <person name="Otto T.D."/>
            <person name="Parker-Manuel S.J."/>
            <person name="Quail M.A."/>
            <person name="Wilson R.A."/>
            <person name="Zerlotini A."/>
            <person name="Dunne D.W."/>
            <person name="Berriman M."/>
        </authorList>
    </citation>
    <scope>NUCLEOTIDE SEQUENCE [LARGE SCALE GENOMIC DNA]</scope>
    <source>
        <strain evidence="1">Puerto Rican</strain>
    </source>
</reference>